<dbReference type="Pfam" id="PF17766">
    <property type="entry name" value="fn3_6"/>
    <property type="match status" value="1"/>
</dbReference>
<keyword evidence="5 7" id="KW-0720">Serine protease</keyword>
<dbReference type="InterPro" id="IPR003137">
    <property type="entry name" value="PA_domain"/>
</dbReference>
<evidence type="ECO:0000256" key="7">
    <source>
        <dbReference type="PROSITE-ProRule" id="PRU01240"/>
    </source>
</evidence>
<feature type="domain" description="PA" evidence="10">
    <location>
        <begin position="416"/>
        <end position="483"/>
    </location>
</feature>
<feature type="chain" id="PRO_5042087509" description="Subtilisin-like protease SBT5.6" evidence="8">
    <location>
        <begin position="24"/>
        <end position="777"/>
    </location>
</feature>
<dbReference type="InterPro" id="IPR034197">
    <property type="entry name" value="Peptidases_S8_3"/>
</dbReference>
<dbReference type="EMBL" id="OU503055">
    <property type="protein sequence ID" value="CAI9783794.1"/>
    <property type="molecule type" value="Genomic_DNA"/>
</dbReference>
<dbReference type="GO" id="GO:0006508">
    <property type="term" value="P:proteolysis"/>
    <property type="evidence" value="ECO:0007669"/>
    <property type="project" value="UniProtKB-KW"/>
</dbReference>
<feature type="domain" description="Peptidase S8/S53" evidence="9">
    <location>
        <begin position="142"/>
        <end position="627"/>
    </location>
</feature>
<sequence length="777" mass="83432">MALTVKNFPVFLLVLLLPILASCHEKQVYIVYLGEHSGEKTYNEIEENHHSYLFSVKETVEDAKSSLIYSYKSSINGFAALLTPDEASKLSEIEEVLSVFRSQSIKYSLQTTRSWEFSGLQQLQGSKGSQLKEDLLLKSRYGQNVIVGMLDNGVWPESKSFSDEGMGPYPSSWKGICQSGDAFNSSNCNKKIIGARYYIKGYEAFYGPLNRTLDYRSPRDKDGHGTHTASTVGGRRVQNVSALGGFASGTASGGAPLVRLAIYKVCWAIPGQGKEDGNTCFTEDMLAAVDDAIGDGVDVLSISIGTNDPVSFNEDGIAIGALHAMKKNIVVVCSAGNSGPAPATLSNTAPWIITVGASSIDRKFLAPIVLGNGMKIEGQSITPYKLEKKMYQLVYAAQIVNAHVPKNIAGQCLPGSLSPKAAKGKIVLCLRGNGTRLGKGVEVKRAGGIGFILGNSRENGVVLAVDAHFLPATGVNYENALKILNYILSTKTPMAYIVPGTTELDSKPAPIMASFTSRGPSTASPNILKPDITAPGLNILAAWSEASSPTKLEQDSRVVTYNILSGTSMSCPHIGAASALLKAIHPSWSSAAIRSALITSAELNNNLGKPITDEFGQPADPFQFGSGHFRPTKAADPGLVYDASYTDYLLFLCSIGIKNLDSSFKCPIKPPSPSNLNYPSLAIPKLNGTSIVERRVTNVGSSKSVYFFKVQPPPGFSVKVSPSILFFNHIGQRKTFTITVKENNVNKGMGKDKYAFGWYTWFDGIHNVQSPIAVSVA</sequence>
<dbReference type="FunFam" id="3.40.50.200:FF:000006">
    <property type="entry name" value="Subtilisin-like protease SBT1.5"/>
    <property type="match status" value="1"/>
</dbReference>
<dbReference type="InterPro" id="IPR041469">
    <property type="entry name" value="Subtilisin-like_FN3"/>
</dbReference>
<dbReference type="Pfam" id="PF00082">
    <property type="entry name" value="Peptidase_S8"/>
    <property type="match status" value="1"/>
</dbReference>
<dbReference type="PRINTS" id="PR00723">
    <property type="entry name" value="SUBTILISIN"/>
</dbReference>
<dbReference type="PANTHER" id="PTHR10795">
    <property type="entry name" value="PROPROTEIN CONVERTASE SUBTILISIN/KEXIN"/>
    <property type="match status" value="1"/>
</dbReference>
<dbReference type="AlphaFoldDB" id="A0AAD2A8R2"/>
<dbReference type="PROSITE" id="PS51892">
    <property type="entry name" value="SUBTILASE"/>
    <property type="match status" value="1"/>
</dbReference>
<evidence type="ECO:0000256" key="5">
    <source>
        <dbReference type="ARBA" id="ARBA00022825"/>
    </source>
</evidence>
<evidence type="ECO:0000256" key="1">
    <source>
        <dbReference type="ARBA" id="ARBA00011073"/>
    </source>
</evidence>
<dbReference type="InterPro" id="IPR036852">
    <property type="entry name" value="Peptidase_S8/S53_dom_sf"/>
</dbReference>
<evidence type="ECO:0000256" key="4">
    <source>
        <dbReference type="ARBA" id="ARBA00022801"/>
    </source>
</evidence>
<evidence type="ECO:0000313" key="14">
    <source>
        <dbReference type="Proteomes" id="UP000834106"/>
    </source>
</evidence>
<name>A0AAD2A8R2_9LAMI</name>
<evidence type="ECO:0000256" key="6">
    <source>
        <dbReference type="PIRSR" id="PIRSR615500-1"/>
    </source>
</evidence>
<evidence type="ECO:0000259" key="12">
    <source>
        <dbReference type="Pfam" id="PF17766"/>
    </source>
</evidence>
<keyword evidence="4 7" id="KW-0378">Hydrolase</keyword>
<feature type="signal peptide" evidence="8">
    <location>
        <begin position="1"/>
        <end position="23"/>
    </location>
</feature>
<dbReference type="GO" id="GO:0004252">
    <property type="term" value="F:serine-type endopeptidase activity"/>
    <property type="evidence" value="ECO:0007669"/>
    <property type="project" value="UniProtKB-UniRule"/>
</dbReference>
<evidence type="ECO:0000256" key="2">
    <source>
        <dbReference type="ARBA" id="ARBA00022670"/>
    </source>
</evidence>
<dbReference type="InterPro" id="IPR045051">
    <property type="entry name" value="SBT"/>
</dbReference>
<dbReference type="Pfam" id="PF05922">
    <property type="entry name" value="Inhibitor_I9"/>
    <property type="match status" value="1"/>
</dbReference>
<dbReference type="Gene3D" id="3.30.70.80">
    <property type="entry name" value="Peptidase S8 propeptide/proteinase inhibitor I9"/>
    <property type="match status" value="1"/>
</dbReference>
<reference evidence="13" key="1">
    <citation type="submission" date="2023-05" db="EMBL/GenBank/DDBJ databases">
        <authorList>
            <person name="Huff M."/>
        </authorList>
    </citation>
    <scope>NUCLEOTIDE SEQUENCE</scope>
</reference>
<evidence type="ECO:0000259" key="10">
    <source>
        <dbReference type="Pfam" id="PF02225"/>
    </source>
</evidence>
<evidence type="ECO:0008006" key="15">
    <source>
        <dbReference type="Google" id="ProtNLM"/>
    </source>
</evidence>
<evidence type="ECO:0000259" key="9">
    <source>
        <dbReference type="Pfam" id="PF00082"/>
    </source>
</evidence>
<evidence type="ECO:0000313" key="13">
    <source>
        <dbReference type="EMBL" id="CAI9783794.1"/>
    </source>
</evidence>
<feature type="active site" description="Charge relay system" evidence="6 7">
    <location>
        <position position="224"/>
    </location>
</feature>
<evidence type="ECO:0000256" key="3">
    <source>
        <dbReference type="ARBA" id="ARBA00022729"/>
    </source>
</evidence>
<dbReference type="FunFam" id="3.30.70.80:FF:000002">
    <property type="entry name" value="Subtilisin-like protease SBT5.3"/>
    <property type="match status" value="1"/>
</dbReference>
<dbReference type="FunFam" id="3.50.30.30:FF:000005">
    <property type="entry name" value="subtilisin-like protease SBT1.5"/>
    <property type="match status" value="1"/>
</dbReference>
<protein>
    <recommendedName>
        <fullName evidence="15">Subtilisin-like protease SBT5.6</fullName>
    </recommendedName>
</protein>
<keyword evidence="2 7" id="KW-0645">Protease</keyword>
<dbReference type="InterPro" id="IPR000209">
    <property type="entry name" value="Peptidase_S8/S53_dom"/>
</dbReference>
<dbReference type="InterPro" id="IPR037045">
    <property type="entry name" value="S8pro/Inhibitor_I9_sf"/>
</dbReference>
<dbReference type="Gene3D" id="3.50.30.30">
    <property type="match status" value="1"/>
</dbReference>
<dbReference type="Gene3D" id="2.60.40.2310">
    <property type="match status" value="1"/>
</dbReference>
<keyword evidence="3 8" id="KW-0732">Signal</keyword>
<feature type="active site" description="Charge relay system" evidence="6 7">
    <location>
        <position position="568"/>
    </location>
</feature>
<feature type="active site" description="Charge relay system" evidence="6 7">
    <location>
        <position position="151"/>
    </location>
</feature>
<dbReference type="SUPFAM" id="SSF52743">
    <property type="entry name" value="Subtilisin-like"/>
    <property type="match status" value="1"/>
</dbReference>
<dbReference type="InterPro" id="IPR015500">
    <property type="entry name" value="Peptidase_S8_subtilisin-rel"/>
</dbReference>
<dbReference type="CDD" id="cd02120">
    <property type="entry name" value="PA_subtilisin_like"/>
    <property type="match status" value="1"/>
</dbReference>
<organism evidence="13 14">
    <name type="scientific">Fraxinus pennsylvanica</name>
    <dbReference type="NCBI Taxonomy" id="56036"/>
    <lineage>
        <taxon>Eukaryota</taxon>
        <taxon>Viridiplantae</taxon>
        <taxon>Streptophyta</taxon>
        <taxon>Embryophyta</taxon>
        <taxon>Tracheophyta</taxon>
        <taxon>Spermatophyta</taxon>
        <taxon>Magnoliopsida</taxon>
        <taxon>eudicotyledons</taxon>
        <taxon>Gunneridae</taxon>
        <taxon>Pentapetalae</taxon>
        <taxon>asterids</taxon>
        <taxon>lamiids</taxon>
        <taxon>Lamiales</taxon>
        <taxon>Oleaceae</taxon>
        <taxon>Oleeae</taxon>
        <taxon>Fraxinus</taxon>
    </lineage>
</organism>
<evidence type="ECO:0000256" key="8">
    <source>
        <dbReference type="SAM" id="SignalP"/>
    </source>
</evidence>
<comment type="similarity">
    <text evidence="1 7">Belongs to the peptidase S8 family.</text>
</comment>
<proteinExistence type="inferred from homology"/>
<dbReference type="PROSITE" id="PS51257">
    <property type="entry name" value="PROKAR_LIPOPROTEIN"/>
    <property type="match status" value="1"/>
</dbReference>
<dbReference type="InterPro" id="IPR010259">
    <property type="entry name" value="S8pro/Inhibitor_I9"/>
</dbReference>
<dbReference type="Gene3D" id="3.40.50.200">
    <property type="entry name" value="Peptidase S8/S53 domain"/>
    <property type="match status" value="1"/>
</dbReference>
<keyword evidence="14" id="KW-1185">Reference proteome</keyword>
<dbReference type="Pfam" id="PF02225">
    <property type="entry name" value="PA"/>
    <property type="match status" value="1"/>
</dbReference>
<gene>
    <name evidence="13" type="ORF">FPE_LOCUS30939</name>
</gene>
<feature type="domain" description="Subtilisin-like protease fibronectin type-III" evidence="12">
    <location>
        <begin position="675"/>
        <end position="774"/>
    </location>
</feature>
<dbReference type="CDD" id="cd04852">
    <property type="entry name" value="Peptidases_S8_3"/>
    <property type="match status" value="1"/>
</dbReference>
<dbReference type="Proteomes" id="UP000834106">
    <property type="component" value="Chromosome 20"/>
</dbReference>
<feature type="domain" description="Inhibitor I9" evidence="11">
    <location>
        <begin position="28"/>
        <end position="106"/>
    </location>
</feature>
<evidence type="ECO:0000259" key="11">
    <source>
        <dbReference type="Pfam" id="PF05922"/>
    </source>
</evidence>
<accession>A0AAD2A8R2</accession>